<sequence>MGTGLAGGTGGRRLVGSPRSPPGSQHRALQRRPRPGRLHAILLPRQWIGEPLYMRGLRISLQRIRGPPGPHSMGPPGPHDFKRLPLEPHPVTGTLGRSLTGRWAVFLSPRGQGKSESRGARAQQAARAHLLFRVHSSGPSSADHRQVNPARPCLHTDGLDVAAITGDRILADFRWALSGALCSGVRSGSHLSHAPVEELLMSVLIGMAAEEGDDSHSLAPLVGLRTEL</sequence>
<dbReference type="Proteomes" id="UP001066276">
    <property type="component" value="Chromosome 12"/>
</dbReference>
<reference evidence="2" key="1">
    <citation type="journal article" date="2022" name="bioRxiv">
        <title>Sequencing and chromosome-scale assembly of the giantPleurodeles waltlgenome.</title>
        <authorList>
            <person name="Brown T."/>
            <person name="Elewa A."/>
            <person name="Iarovenko S."/>
            <person name="Subramanian E."/>
            <person name="Araus A.J."/>
            <person name="Petzold A."/>
            <person name="Susuki M."/>
            <person name="Suzuki K.-i.T."/>
            <person name="Hayashi T."/>
            <person name="Toyoda A."/>
            <person name="Oliveira C."/>
            <person name="Osipova E."/>
            <person name="Leigh N.D."/>
            <person name="Simon A."/>
            <person name="Yun M.H."/>
        </authorList>
    </citation>
    <scope>NUCLEOTIDE SEQUENCE</scope>
    <source>
        <strain evidence="2">20211129_DDA</strain>
        <tissue evidence="2">Liver</tissue>
    </source>
</reference>
<feature type="compositionally biased region" description="Gly residues" evidence="1">
    <location>
        <begin position="1"/>
        <end position="13"/>
    </location>
</feature>
<proteinExistence type="predicted"/>
<accession>A0AAV7KU88</accession>
<feature type="region of interest" description="Disordered" evidence="1">
    <location>
        <begin position="1"/>
        <end position="36"/>
    </location>
</feature>
<name>A0AAV7KU88_PLEWA</name>
<dbReference type="AlphaFoldDB" id="A0AAV7KU88"/>
<evidence type="ECO:0000313" key="3">
    <source>
        <dbReference type="Proteomes" id="UP001066276"/>
    </source>
</evidence>
<organism evidence="2 3">
    <name type="scientific">Pleurodeles waltl</name>
    <name type="common">Iberian ribbed newt</name>
    <dbReference type="NCBI Taxonomy" id="8319"/>
    <lineage>
        <taxon>Eukaryota</taxon>
        <taxon>Metazoa</taxon>
        <taxon>Chordata</taxon>
        <taxon>Craniata</taxon>
        <taxon>Vertebrata</taxon>
        <taxon>Euteleostomi</taxon>
        <taxon>Amphibia</taxon>
        <taxon>Batrachia</taxon>
        <taxon>Caudata</taxon>
        <taxon>Salamandroidea</taxon>
        <taxon>Salamandridae</taxon>
        <taxon>Pleurodelinae</taxon>
        <taxon>Pleurodeles</taxon>
    </lineage>
</organism>
<comment type="caution">
    <text evidence="2">The sequence shown here is derived from an EMBL/GenBank/DDBJ whole genome shotgun (WGS) entry which is preliminary data.</text>
</comment>
<protein>
    <submittedName>
        <fullName evidence="2">Uncharacterized protein</fullName>
    </submittedName>
</protein>
<evidence type="ECO:0000313" key="2">
    <source>
        <dbReference type="EMBL" id="KAJ1082782.1"/>
    </source>
</evidence>
<dbReference type="EMBL" id="JANPWB010000016">
    <property type="protein sequence ID" value="KAJ1082782.1"/>
    <property type="molecule type" value="Genomic_DNA"/>
</dbReference>
<gene>
    <name evidence="2" type="ORF">NDU88_002947</name>
</gene>
<evidence type="ECO:0000256" key="1">
    <source>
        <dbReference type="SAM" id="MobiDB-lite"/>
    </source>
</evidence>
<keyword evidence="3" id="KW-1185">Reference proteome</keyword>